<dbReference type="KEGG" id="mng:MNEG_7759"/>
<name>A0A0D2MAA4_9CHLO</name>
<protein>
    <submittedName>
        <fullName evidence="1">Uncharacterized protein</fullName>
    </submittedName>
</protein>
<evidence type="ECO:0000313" key="1">
    <source>
        <dbReference type="EMBL" id="KIZ00200.1"/>
    </source>
</evidence>
<gene>
    <name evidence="1" type="ORF">MNEG_7759</name>
</gene>
<accession>A0A0D2MAA4</accession>
<dbReference type="AlphaFoldDB" id="A0A0D2MAA4"/>
<dbReference type="RefSeq" id="XP_013899219.1">
    <property type="nucleotide sequence ID" value="XM_014043765.1"/>
</dbReference>
<organism evidence="1 2">
    <name type="scientific">Monoraphidium neglectum</name>
    <dbReference type="NCBI Taxonomy" id="145388"/>
    <lineage>
        <taxon>Eukaryota</taxon>
        <taxon>Viridiplantae</taxon>
        <taxon>Chlorophyta</taxon>
        <taxon>core chlorophytes</taxon>
        <taxon>Chlorophyceae</taxon>
        <taxon>CS clade</taxon>
        <taxon>Sphaeropleales</taxon>
        <taxon>Selenastraceae</taxon>
        <taxon>Monoraphidium</taxon>
    </lineage>
</organism>
<sequence>MARLGTDGQGPLAGEPADALQGWVSGSGVEQVILCRSREEAHNTAAAADNNLAVRFVTRADLGTLSVKEEHDWRTGAQGLTTISVPDASGSWWLYPFRITLPKGGGSVRVVAGSAQLAAQLAFLRMLEAAVGVEELKTTAIAHYYVTGPNMPTASAAVASQLGHWQQAG</sequence>
<reference evidence="1 2" key="1">
    <citation type="journal article" date="2013" name="BMC Genomics">
        <title>Reconstruction of the lipid metabolism for the microalga Monoraphidium neglectum from its genome sequence reveals characteristics suitable for biofuel production.</title>
        <authorList>
            <person name="Bogen C."/>
            <person name="Al-Dilaimi A."/>
            <person name="Albersmeier A."/>
            <person name="Wichmann J."/>
            <person name="Grundmann M."/>
            <person name="Rupp O."/>
            <person name="Lauersen K.J."/>
            <person name="Blifernez-Klassen O."/>
            <person name="Kalinowski J."/>
            <person name="Goesmann A."/>
            <person name="Mussgnug J.H."/>
            <person name="Kruse O."/>
        </authorList>
    </citation>
    <scope>NUCLEOTIDE SEQUENCE [LARGE SCALE GENOMIC DNA]</scope>
    <source>
        <strain evidence="1 2">SAG 48.87</strain>
    </source>
</reference>
<keyword evidence="2" id="KW-1185">Reference proteome</keyword>
<dbReference type="EMBL" id="KK101625">
    <property type="protein sequence ID" value="KIZ00200.1"/>
    <property type="molecule type" value="Genomic_DNA"/>
</dbReference>
<dbReference type="Proteomes" id="UP000054498">
    <property type="component" value="Unassembled WGS sequence"/>
</dbReference>
<evidence type="ECO:0000313" key="2">
    <source>
        <dbReference type="Proteomes" id="UP000054498"/>
    </source>
</evidence>
<proteinExistence type="predicted"/>
<dbReference type="GeneID" id="25740635"/>